<dbReference type="PROSITE" id="PS50235">
    <property type="entry name" value="USP_3"/>
    <property type="match status" value="1"/>
</dbReference>
<dbReference type="OrthoDB" id="420187at2759"/>
<evidence type="ECO:0000259" key="1">
    <source>
        <dbReference type="PROSITE" id="PS50235"/>
    </source>
</evidence>
<comment type="caution">
    <text evidence="2">The sequence shown here is derived from an EMBL/GenBank/DDBJ whole genome shotgun (WGS) entry which is preliminary data.</text>
</comment>
<dbReference type="Pfam" id="PF21246">
    <property type="entry name" value="Usp38-like_N"/>
    <property type="match status" value="1"/>
</dbReference>
<dbReference type="InterPro" id="IPR001394">
    <property type="entry name" value="Peptidase_C19_UCH"/>
</dbReference>
<dbReference type="PROSITE" id="PS00973">
    <property type="entry name" value="USP_2"/>
    <property type="match status" value="1"/>
</dbReference>
<reference evidence="2" key="1">
    <citation type="journal article" date="2020" name="Fungal Divers.">
        <title>Resolving the Mortierellaceae phylogeny through synthesis of multi-gene phylogenetics and phylogenomics.</title>
        <authorList>
            <person name="Vandepol N."/>
            <person name="Liber J."/>
            <person name="Desiro A."/>
            <person name="Na H."/>
            <person name="Kennedy M."/>
            <person name="Barry K."/>
            <person name="Grigoriev I.V."/>
            <person name="Miller A.N."/>
            <person name="O'Donnell K."/>
            <person name="Stajich J.E."/>
            <person name="Bonito G."/>
        </authorList>
    </citation>
    <scope>NUCLEOTIDE SEQUENCE</scope>
    <source>
        <strain evidence="2">KOD948</strain>
    </source>
</reference>
<protein>
    <submittedName>
        <fullName evidence="2">Ubiquitin carboxyl-terminal hydrolase 35</fullName>
    </submittedName>
</protein>
<dbReference type="SUPFAM" id="SSF54001">
    <property type="entry name" value="Cysteine proteinases"/>
    <property type="match status" value="1"/>
</dbReference>
<proteinExistence type="predicted"/>
<dbReference type="InterPro" id="IPR049407">
    <property type="entry name" value="Usp38-like_N"/>
</dbReference>
<dbReference type="InterPro" id="IPR018200">
    <property type="entry name" value="USP_CS"/>
</dbReference>
<dbReference type="GO" id="GO:0005829">
    <property type="term" value="C:cytosol"/>
    <property type="evidence" value="ECO:0007669"/>
    <property type="project" value="TreeGrafter"/>
</dbReference>
<dbReference type="EMBL" id="JAAAJA010000673">
    <property type="protein sequence ID" value="KAG0250548.1"/>
    <property type="molecule type" value="Genomic_DNA"/>
</dbReference>
<dbReference type="Gene3D" id="3.90.70.10">
    <property type="entry name" value="Cysteine proteinases"/>
    <property type="match status" value="1"/>
</dbReference>
<dbReference type="InterPro" id="IPR038765">
    <property type="entry name" value="Papain-like_cys_pep_sf"/>
</dbReference>
<gene>
    <name evidence="2" type="primary">USP35</name>
    <name evidence="2" type="ORF">BG011_008259</name>
</gene>
<dbReference type="PANTHER" id="PTHR24006">
    <property type="entry name" value="UBIQUITIN CARBOXYL-TERMINAL HYDROLASE"/>
    <property type="match status" value="1"/>
</dbReference>
<keyword evidence="3" id="KW-1185">Reference proteome</keyword>
<sequence>METIIKRVLAQPTLQDNVKSTAITKLLAGTAALSIPDASVLLDLGLDLKTTSRNELENQTAHRILLAVSIAHRDLYFARLHSDWIEGVISEIATNQDYVRKIPLLIAVVKRKDETALTEAEKQEVEKDMVTLQRFAEKSCIAAQPPLPYPIQCLFIAMYLNLVATRPLATASYIAFLVDHLAIMPIPSQPQFKQTDLWLSKNAIDLLKQCWENGPDNVFMTLPQLFLNLSDDQQECSLAIGRLLQAVPEKYTSVIDPFIQNLDSGVLWRLKFTVQRLIDWLVTTDMTGIGIWIVAIMESLASRGEFMLLRELADKNIYKIARQLAFKARRDDALLVLRLILFGYHHSPVLFHNVAQGLIPLLVSCRKSHEDIAFATEVCNLAQTLVIHFGDADSVGTKVQKARTFLDLPIVPRADALRTMQEYSWKKSLNLQYTSAGSRRRTAFVQPLGKVGLVNLGNSCFMNSAIRALVDPSKVMTTRLRETFTGLSTSRLSFFTPAPLYKALPDWLNDGHQQDAAEFTKILFSRLEDEGPVSKRTLSSFHGTVINQIKCSACGTVSSTKEEFYDLAIPLPRLDSAGLEAIVDIFPLTEELNDENNNKYFCDHCQSLQNAMRYTMLSSLPMNLIITLNRFEFDKQRSRRIKIDTPILLSESIQIKIQDGHETQKYELYAVVIHTGESANHGHYYTYAKELDSHQDAKTSNQEQATATVVGTHQKAQNPTQSTWLLYNDTNVAISSFEAMQQALASSRKDTPYILFFQKADKITGADISPPSRMTVANL</sequence>
<dbReference type="PANTHER" id="PTHR24006:SF905">
    <property type="entry name" value="UBIQUITIN CARBOXYL-TERMINAL HYDROLASE 1"/>
    <property type="match status" value="1"/>
</dbReference>
<dbReference type="GO" id="GO:0005634">
    <property type="term" value="C:nucleus"/>
    <property type="evidence" value="ECO:0007669"/>
    <property type="project" value="TreeGrafter"/>
</dbReference>
<name>A0A9P6TXL5_9FUNG</name>
<dbReference type="Pfam" id="PF00443">
    <property type="entry name" value="UCH"/>
    <property type="match status" value="1"/>
</dbReference>
<dbReference type="InterPro" id="IPR028889">
    <property type="entry name" value="USP"/>
</dbReference>
<evidence type="ECO:0000313" key="2">
    <source>
        <dbReference type="EMBL" id="KAG0250548.1"/>
    </source>
</evidence>
<accession>A0A9P6TXL5</accession>
<dbReference type="GO" id="GO:0016579">
    <property type="term" value="P:protein deubiquitination"/>
    <property type="evidence" value="ECO:0007669"/>
    <property type="project" value="InterPro"/>
</dbReference>
<feature type="domain" description="USP" evidence="1">
    <location>
        <begin position="451"/>
        <end position="760"/>
    </location>
</feature>
<organism evidence="2 3">
    <name type="scientific">Mortierella polycephala</name>
    <dbReference type="NCBI Taxonomy" id="41804"/>
    <lineage>
        <taxon>Eukaryota</taxon>
        <taxon>Fungi</taxon>
        <taxon>Fungi incertae sedis</taxon>
        <taxon>Mucoromycota</taxon>
        <taxon>Mortierellomycotina</taxon>
        <taxon>Mortierellomycetes</taxon>
        <taxon>Mortierellales</taxon>
        <taxon>Mortierellaceae</taxon>
        <taxon>Mortierella</taxon>
    </lineage>
</organism>
<dbReference type="AlphaFoldDB" id="A0A9P6TXL5"/>
<keyword evidence="2" id="KW-0378">Hydrolase</keyword>
<dbReference type="InterPro" id="IPR050164">
    <property type="entry name" value="Peptidase_C19"/>
</dbReference>
<evidence type="ECO:0000313" key="3">
    <source>
        <dbReference type="Proteomes" id="UP000726737"/>
    </source>
</evidence>
<dbReference type="GO" id="GO:0004843">
    <property type="term" value="F:cysteine-type deubiquitinase activity"/>
    <property type="evidence" value="ECO:0007669"/>
    <property type="project" value="InterPro"/>
</dbReference>
<dbReference type="Proteomes" id="UP000726737">
    <property type="component" value="Unassembled WGS sequence"/>
</dbReference>